<dbReference type="NCBIfam" id="TIGR01870">
    <property type="entry name" value="cas_TM1810_Csm2"/>
    <property type="match status" value="1"/>
</dbReference>
<protein>
    <recommendedName>
        <fullName evidence="3">CRISPR system Cms protein Csm2</fullName>
    </recommendedName>
    <alternativeName>
        <fullName evidence="6">CRISPR type III A-associated protein Csm2</fullName>
    </alternativeName>
</protein>
<dbReference type="RefSeq" id="WP_095404414.1">
    <property type="nucleotide sequence ID" value="NZ_NOJZ02000008.1"/>
</dbReference>
<keyword evidence="5" id="KW-0051">Antiviral defense</keyword>
<dbReference type="OrthoDB" id="1751417at2"/>
<evidence type="ECO:0000256" key="6">
    <source>
        <dbReference type="ARBA" id="ARBA00031723"/>
    </source>
</evidence>
<dbReference type="Proteomes" id="UP000243494">
    <property type="component" value="Unassembled WGS sequence"/>
</dbReference>
<dbReference type="EMBL" id="NOJZ02000008">
    <property type="protein sequence ID" value="RDY23794.1"/>
    <property type="molecule type" value="Genomic_DNA"/>
</dbReference>
<reference evidence="8 9" key="1">
    <citation type="journal article" date="2017" name="Genome Announc.">
        <title>Draft Genome Sequence of Romboutsia maritimum sp. nov. Strain CCRI-22766(T), Isolated from Coastal Estuarine Mud.</title>
        <authorList>
            <person name="Maheux A.F."/>
            <person name="Boudreau D.K."/>
            <person name="Berube E."/>
            <person name="Boissinot M."/>
            <person name="Raymond F."/>
            <person name="Brodeur S."/>
            <person name="Corbeil J."/>
            <person name="Brightwell G."/>
            <person name="Broda D."/>
            <person name="Omar R.F."/>
            <person name="Bergeron M.G."/>
        </authorList>
    </citation>
    <scope>NUCLEOTIDE SEQUENCE [LARGE SCALE GENOMIC DNA]</scope>
    <source>
        <strain evidence="8 9">CCRI-22766</strain>
    </source>
</reference>
<proteinExistence type="inferred from homology"/>
<keyword evidence="9" id="KW-1185">Reference proteome</keyword>
<dbReference type="GO" id="GO:0051607">
    <property type="term" value="P:defense response to virus"/>
    <property type="evidence" value="ECO:0007669"/>
    <property type="project" value="UniProtKB-KW"/>
</dbReference>
<dbReference type="AlphaFoldDB" id="A0A371ITI4"/>
<name>A0A371ITI4_9FIRM</name>
<evidence type="ECO:0000256" key="5">
    <source>
        <dbReference type="ARBA" id="ARBA00023118"/>
    </source>
</evidence>
<evidence type="ECO:0000256" key="4">
    <source>
        <dbReference type="ARBA" id="ARBA00022884"/>
    </source>
</evidence>
<sequence>MDYKDKKTYNNRNSYSNNNRGNYSNRQQEIELPRDFVINGFEKLREELMLNETKEIAKVFVDSKLTSNQLRLFFNEVKALQNKINKDQQEFERNYPFILMLKSKAEYKYKDGKGTIKKAFRDFINESVDYIKQHKSINTFENFCMIFETIVGYYYGFGGEKNK</sequence>
<evidence type="ECO:0000256" key="2">
    <source>
        <dbReference type="ARBA" id="ARBA00006896"/>
    </source>
</evidence>
<keyword evidence="4" id="KW-0694">RNA-binding</keyword>
<feature type="region of interest" description="Disordered" evidence="7">
    <location>
        <begin position="1"/>
        <end position="26"/>
    </location>
</feature>
<gene>
    <name evidence="8" type="primary">csm2</name>
    <name evidence="8" type="ORF">CHF27_006640</name>
</gene>
<evidence type="ECO:0000313" key="9">
    <source>
        <dbReference type="Proteomes" id="UP000243494"/>
    </source>
</evidence>
<organism evidence="8 9">
    <name type="scientific">Romboutsia maritimum</name>
    <dbReference type="NCBI Taxonomy" id="2020948"/>
    <lineage>
        <taxon>Bacteria</taxon>
        <taxon>Bacillati</taxon>
        <taxon>Bacillota</taxon>
        <taxon>Clostridia</taxon>
        <taxon>Peptostreptococcales</taxon>
        <taxon>Peptostreptococcaceae</taxon>
        <taxon>Romboutsia</taxon>
    </lineage>
</organism>
<dbReference type="InterPro" id="IPR010149">
    <property type="entry name" value="CRISPR-assoc_prot_Csm2_III-A"/>
</dbReference>
<dbReference type="GO" id="GO:0003723">
    <property type="term" value="F:RNA binding"/>
    <property type="evidence" value="ECO:0007669"/>
    <property type="project" value="UniProtKB-KW"/>
</dbReference>
<feature type="compositionally biased region" description="Low complexity" evidence="7">
    <location>
        <begin position="10"/>
        <end position="26"/>
    </location>
</feature>
<dbReference type="Pfam" id="PF03750">
    <property type="entry name" value="Csm2_III-A"/>
    <property type="match status" value="1"/>
</dbReference>
<comment type="function">
    <text evidence="1">This subunit may be involved in monitoring complementarity of crRNA and target RNA.</text>
</comment>
<comment type="caution">
    <text evidence="8">The sequence shown here is derived from an EMBL/GenBank/DDBJ whole genome shotgun (WGS) entry which is preliminary data.</text>
</comment>
<evidence type="ECO:0000313" key="8">
    <source>
        <dbReference type="EMBL" id="RDY23794.1"/>
    </source>
</evidence>
<evidence type="ECO:0000256" key="3">
    <source>
        <dbReference type="ARBA" id="ARBA00016118"/>
    </source>
</evidence>
<evidence type="ECO:0000256" key="7">
    <source>
        <dbReference type="SAM" id="MobiDB-lite"/>
    </source>
</evidence>
<accession>A0A371ITI4</accession>
<evidence type="ECO:0000256" key="1">
    <source>
        <dbReference type="ARBA" id="ARBA00003640"/>
    </source>
</evidence>
<comment type="similarity">
    <text evidence="2">Belongs to the CRISPR-associated Csm2 family.</text>
</comment>